<sequence length="289" mass="32855">MVSPINRATEKIKTQSGCIGASLATVVSILRGLRLFVSHRPRTPLRVLCLMAFDTVCVLRYSRRLSSEKLQNLAALIDFGACANDLFDEKGFSREEYQTTRRLLESAEISGMVDEYLGKLRRLEDRRPTLNGDDQVYHLAQTYRESVIRLSLGTIAATALGNLTIEDGIQATYYQEDLKTLFRIVMLCQIIDDIFDFAKDKEDGLPGFLTAHASPYQALRLTSDAARYYADRRGLPSSPHMFPFRIAMLGISVIANVAIMYGYCRLKWYAFRNWSTWIKEWHASTDTHS</sequence>
<dbReference type="AlphaFoldDB" id="A0A517RID8"/>
<keyword evidence="1" id="KW-0472">Membrane</keyword>
<dbReference type="KEGG" id="gaz:Pan241w_37320"/>
<evidence type="ECO:0008006" key="4">
    <source>
        <dbReference type="Google" id="ProtNLM"/>
    </source>
</evidence>
<evidence type="ECO:0000256" key="1">
    <source>
        <dbReference type="SAM" id="Phobius"/>
    </source>
</evidence>
<keyword evidence="1" id="KW-1133">Transmembrane helix</keyword>
<keyword evidence="1" id="KW-0812">Transmembrane</keyword>
<reference evidence="2 3" key="1">
    <citation type="submission" date="2019-02" db="EMBL/GenBank/DDBJ databases">
        <title>Deep-cultivation of Planctomycetes and their phenomic and genomic characterization uncovers novel biology.</title>
        <authorList>
            <person name="Wiegand S."/>
            <person name="Jogler M."/>
            <person name="Boedeker C."/>
            <person name="Pinto D."/>
            <person name="Vollmers J."/>
            <person name="Rivas-Marin E."/>
            <person name="Kohn T."/>
            <person name="Peeters S.H."/>
            <person name="Heuer A."/>
            <person name="Rast P."/>
            <person name="Oberbeckmann S."/>
            <person name="Bunk B."/>
            <person name="Jeske O."/>
            <person name="Meyerdierks A."/>
            <person name="Storesund J.E."/>
            <person name="Kallscheuer N."/>
            <person name="Luecker S."/>
            <person name="Lage O.M."/>
            <person name="Pohl T."/>
            <person name="Merkel B.J."/>
            <person name="Hornburger P."/>
            <person name="Mueller R.-W."/>
            <person name="Bruemmer F."/>
            <person name="Labrenz M."/>
            <person name="Spormann A.M."/>
            <person name="Op den Camp H."/>
            <person name="Overmann J."/>
            <person name="Amann R."/>
            <person name="Jetten M.S.M."/>
            <person name="Mascher T."/>
            <person name="Medema M.H."/>
            <person name="Devos D.P."/>
            <person name="Kaster A.-K."/>
            <person name="Ovreas L."/>
            <person name="Rohde M."/>
            <person name="Galperin M.Y."/>
            <person name="Jogler C."/>
        </authorList>
    </citation>
    <scope>NUCLEOTIDE SEQUENCE [LARGE SCALE GENOMIC DNA]</scope>
    <source>
        <strain evidence="2 3">Pan241w</strain>
    </source>
</reference>
<name>A0A517RID8_9PLAN</name>
<organism evidence="2 3">
    <name type="scientific">Gimesia alba</name>
    <dbReference type="NCBI Taxonomy" id="2527973"/>
    <lineage>
        <taxon>Bacteria</taxon>
        <taxon>Pseudomonadati</taxon>
        <taxon>Planctomycetota</taxon>
        <taxon>Planctomycetia</taxon>
        <taxon>Planctomycetales</taxon>
        <taxon>Planctomycetaceae</taxon>
        <taxon>Gimesia</taxon>
    </lineage>
</organism>
<evidence type="ECO:0000313" key="3">
    <source>
        <dbReference type="Proteomes" id="UP000317171"/>
    </source>
</evidence>
<keyword evidence="3" id="KW-1185">Reference proteome</keyword>
<dbReference type="Proteomes" id="UP000317171">
    <property type="component" value="Chromosome"/>
</dbReference>
<proteinExistence type="predicted"/>
<evidence type="ECO:0000313" key="2">
    <source>
        <dbReference type="EMBL" id="QDT43630.1"/>
    </source>
</evidence>
<protein>
    <recommendedName>
        <fullName evidence="4">Squalene/phytoene synthase</fullName>
    </recommendedName>
</protein>
<dbReference type="EMBL" id="CP036269">
    <property type="protein sequence ID" value="QDT43630.1"/>
    <property type="molecule type" value="Genomic_DNA"/>
</dbReference>
<feature type="transmembrane region" description="Helical" evidence="1">
    <location>
        <begin position="242"/>
        <end position="263"/>
    </location>
</feature>
<gene>
    <name evidence="2" type="ORF">Pan241w_37320</name>
</gene>
<accession>A0A517RID8</accession>